<dbReference type="PANTHER" id="PTHR33281">
    <property type="entry name" value="UPF0187 PROTEIN YNEE"/>
    <property type="match status" value="1"/>
</dbReference>
<dbReference type="AlphaFoldDB" id="A0A166LXT8"/>
<evidence type="ECO:0000256" key="2">
    <source>
        <dbReference type="ARBA" id="ARBA00022448"/>
    </source>
</evidence>
<feature type="transmembrane region" description="Helical" evidence="9">
    <location>
        <begin position="20"/>
        <end position="42"/>
    </location>
</feature>
<dbReference type="STRING" id="436010.A0A166LXT8"/>
<evidence type="ECO:0000256" key="6">
    <source>
        <dbReference type="ARBA" id="ARBA00023065"/>
    </source>
</evidence>
<keyword evidence="11" id="KW-1185">Reference proteome</keyword>
<keyword evidence="5 9" id="KW-1133">Transmembrane helix</keyword>
<dbReference type="Pfam" id="PF25539">
    <property type="entry name" value="Bestrophin_2"/>
    <property type="match status" value="2"/>
</dbReference>
<evidence type="ECO:0000256" key="3">
    <source>
        <dbReference type="ARBA" id="ARBA00022475"/>
    </source>
</evidence>
<keyword evidence="3" id="KW-1003">Cell membrane</keyword>
<feature type="compositionally biased region" description="Polar residues" evidence="8">
    <location>
        <begin position="194"/>
        <end position="210"/>
    </location>
</feature>
<dbReference type="GO" id="GO:0005886">
    <property type="term" value="C:plasma membrane"/>
    <property type="evidence" value="ECO:0007669"/>
    <property type="project" value="UniProtKB-SubCell"/>
</dbReference>
<dbReference type="EMBL" id="KV417532">
    <property type="protein sequence ID" value="KZP23433.1"/>
    <property type="molecule type" value="Genomic_DNA"/>
</dbReference>
<dbReference type="InterPro" id="IPR044669">
    <property type="entry name" value="YneE/VCCN1/2-like"/>
</dbReference>
<accession>A0A166LXT8</accession>
<evidence type="ECO:0000256" key="9">
    <source>
        <dbReference type="SAM" id="Phobius"/>
    </source>
</evidence>
<dbReference type="OrthoDB" id="1368at2759"/>
<feature type="region of interest" description="Disordered" evidence="8">
    <location>
        <begin position="192"/>
        <end position="220"/>
    </location>
</feature>
<reference evidence="10 11" key="1">
    <citation type="journal article" date="2016" name="Mol. Biol. Evol.">
        <title>Comparative Genomics of Early-Diverging Mushroom-Forming Fungi Provides Insights into the Origins of Lignocellulose Decay Capabilities.</title>
        <authorList>
            <person name="Nagy L.G."/>
            <person name="Riley R."/>
            <person name="Tritt A."/>
            <person name="Adam C."/>
            <person name="Daum C."/>
            <person name="Floudas D."/>
            <person name="Sun H."/>
            <person name="Yadav J.S."/>
            <person name="Pangilinan J."/>
            <person name="Larsson K.H."/>
            <person name="Matsuura K."/>
            <person name="Barry K."/>
            <person name="Labutti K."/>
            <person name="Kuo R."/>
            <person name="Ohm R.A."/>
            <person name="Bhattacharya S.S."/>
            <person name="Shirouzu T."/>
            <person name="Yoshinaga Y."/>
            <person name="Martin F.M."/>
            <person name="Grigoriev I.V."/>
            <person name="Hibbett D.S."/>
        </authorList>
    </citation>
    <scope>NUCLEOTIDE SEQUENCE [LARGE SCALE GENOMIC DNA]</scope>
    <source>
        <strain evidence="10 11">CBS 109695</strain>
    </source>
</reference>
<keyword evidence="4 9" id="KW-0812">Transmembrane</keyword>
<protein>
    <submittedName>
        <fullName evidence="10">UPF0187-domain-containing protein</fullName>
    </submittedName>
</protein>
<comment type="subcellular location">
    <subcellularLocation>
        <location evidence="1">Cell membrane</location>
        <topology evidence="1">Multi-pass membrane protein</topology>
    </subcellularLocation>
</comment>
<proteinExistence type="predicted"/>
<evidence type="ECO:0000256" key="5">
    <source>
        <dbReference type="ARBA" id="ARBA00022989"/>
    </source>
</evidence>
<keyword evidence="2" id="KW-0813">Transport</keyword>
<evidence type="ECO:0000313" key="10">
    <source>
        <dbReference type="EMBL" id="KZP23433.1"/>
    </source>
</evidence>
<keyword evidence="6" id="KW-0406">Ion transport</keyword>
<evidence type="ECO:0000256" key="1">
    <source>
        <dbReference type="ARBA" id="ARBA00004651"/>
    </source>
</evidence>
<evidence type="ECO:0000313" key="11">
    <source>
        <dbReference type="Proteomes" id="UP000076532"/>
    </source>
</evidence>
<name>A0A166LXT8_9AGAM</name>
<dbReference type="Proteomes" id="UP000076532">
    <property type="component" value="Unassembled WGS sequence"/>
</dbReference>
<evidence type="ECO:0000256" key="4">
    <source>
        <dbReference type="ARBA" id="ARBA00022692"/>
    </source>
</evidence>
<organism evidence="10 11">
    <name type="scientific">Athelia psychrophila</name>
    <dbReference type="NCBI Taxonomy" id="1759441"/>
    <lineage>
        <taxon>Eukaryota</taxon>
        <taxon>Fungi</taxon>
        <taxon>Dikarya</taxon>
        <taxon>Basidiomycota</taxon>
        <taxon>Agaricomycotina</taxon>
        <taxon>Agaricomycetes</taxon>
        <taxon>Agaricomycetidae</taxon>
        <taxon>Atheliales</taxon>
        <taxon>Atheliaceae</taxon>
        <taxon>Athelia</taxon>
    </lineage>
</organism>
<dbReference type="PANTHER" id="PTHR33281:SF19">
    <property type="entry name" value="VOLTAGE-DEPENDENT ANION CHANNEL-FORMING PROTEIN YNEE"/>
    <property type="match status" value="1"/>
</dbReference>
<evidence type="ECO:0000256" key="8">
    <source>
        <dbReference type="SAM" id="MobiDB-lite"/>
    </source>
</evidence>
<feature type="transmembrane region" description="Helical" evidence="9">
    <location>
        <begin position="54"/>
        <end position="72"/>
    </location>
</feature>
<gene>
    <name evidence="10" type="ORF">FIBSPDRAFT_737436</name>
</gene>
<evidence type="ECO:0000256" key="7">
    <source>
        <dbReference type="ARBA" id="ARBA00023136"/>
    </source>
</evidence>
<dbReference type="GO" id="GO:0005254">
    <property type="term" value="F:chloride channel activity"/>
    <property type="evidence" value="ECO:0007669"/>
    <property type="project" value="InterPro"/>
</dbReference>
<keyword evidence="7 9" id="KW-0472">Membrane</keyword>
<sequence length="498" mass="56650">MDTAKPPFASWSMYKFRATVFNDIWPEVLFFSLVATMVVLVSELTPHSLGVSNQMLTVLGTVLGLVISFRTSSAYERYQDGRKLWSNIMVASRNIAMMIWIHVPSSREIKGTQEMTPIVEVAIEKKSMINLVHAFSVATKHFLRSEPGIYYEDLYPLVCFLPRYATLPPAPPRPEDVLPLWSSSALDDPAYASPGTNVEMSTTSLANPEKTQTDEHAPSHWNRHKKFAPHSVLPVVASDKPLRAARSPPASGIWEYFGFLRPFRPLLRWIRGQRSSDLTMGGRKKKQPAVESSVPLEITLTLNTYLAWCQKENHLTPAIATGLVNNIANLQDTFNNLERIRNTPLPFAYQAHLRISLWMYLFLLPFQVYTAFKWLTIPGTAFTSFLLLGFLHIGGEIENPFNYDENDLDLDHFCLMIQRELNQVCAHTSPLPSTFIYSEWNQPFAPADRRTAAEIVSDVEHEYHQSGPGVGLDSVRRTLLQSWRDVDLQTRREHYTSH</sequence>